<accession>A0A1I7GNS0</accession>
<evidence type="ECO:0000256" key="5">
    <source>
        <dbReference type="ARBA" id="ARBA00023157"/>
    </source>
</evidence>
<evidence type="ECO:0000256" key="3">
    <source>
        <dbReference type="ARBA" id="ARBA00022759"/>
    </source>
</evidence>
<dbReference type="PANTHER" id="PTHR33146">
    <property type="entry name" value="ENDONUCLEASE 4"/>
    <property type="match status" value="1"/>
</dbReference>
<keyword evidence="2" id="KW-0479">Metal-binding</keyword>
<dbReference type="GO" id="GO:0004519">
    <property type="term" value="F:endonuclease activity"/>
    <property type="evidence" value="ECO:0007669"/>
    <property type="project" value="UniProtKB-KW"/>
</dbReference>
<keyword evidence="4" id="KW-0378">Hydrolase</keyword>
<dbReference type="Gene3D" id="1.10.575.10">
    <property type="entry name" value="P1 Nuclease"/>
    <property type="match status" value="1"/>
</dbReference>
<proteinExistence type="predicted"/>
<organism evidence="8 9">
    <name type="scientific">Pontibacter akesuensis</name>
    <dbReference type="NCBI Taxonomy" id="388950"/>
    <lineage>
        <taxon>Bacteria</taxon>
        <taxon>Pseudomonadati</taxon>
        <taxon>Bacteroidota</taxon>
        <taxon>Cytophagia</taxon>
        <taxon>Cytophagales</taxon>
        <taxon>Hymenobacteraceae</taxon>
        <taxon>Pontibacter</taxon>
    </lineage>
</organism>
<dbReference type="GO" id="GO:0046872">
    <property type="term" value="F:metal ion binding"/>
    <property type="evidence" value="ECO:0007669"/>
    <property type="project" value="UniProtKB-KW"/>
</dbReference>
<dbReference type="Pfam" id="PF02265">
    <property type="entry name" value="S1-P1_nuclease"/>
    <property type="match status" value="1"/>
</dbReference>
<dbReference type="InterPro" id="IPR008947">
    <property type="entry name" value="PLipase_C/P1_nuclease_dom_sf"/>
</dbReference>
<dbReference type="SUPFAM" id="SSF48537">
    <property type="entry name" value="Phospholipase C/P1 nuclease"/>
    <property type="match status" value="1"/>
</dbReference>
<sequence>MHHEIKITEVYMKKLASVFILCLFVASQAFAWGQNGHRAVGLVAEQHLSKKARKNIMKLLEENTLAEVSVWMDDIKSDDAYDHTHDWHWVTVEDGQTYEQMEKNPNGDIIGKIEEITKALKAGNLNKQQEQEYVKYLVHLVGDIHQPLHVGTGDDTGGNAVKVQWFYQPSNLHRVWDSEMIDSKSLSFTEIVRFLGEPEKEQIKQWQAASVRDWAKESMSYRPQVYNLPEDKKLSYRYSYDNYDLVEQRLLQAGIRLAGLLNEIYG</sequence>
<dbReference type="InterPro" id="IPR003154">
    <property type="entry name" value="S1/P1nuclease"/>
</dbReference>
<dbReference type="GO" id="GO:0003676">
    <property type="term" value="F:nucleic acid binding"/>
    <property type="evidence" value="ECO:0007669"/>
    <property type="project" value="InterPro"/>
</dbReference>
<evidence type="ECO:0000256" key="2">
    <source>
        <dbReference type="ARBA" id="ARBA00022723"/>
    </source>
</evidence>
<dbReference type="CDD" id="cd11010">
    <property type="entry name" value="S1-P1_nuclease"/>
    <property type="match status" value="1"/>
</dbReference>
<evidence type="ECO:0000313" key="8">
    <source>
        <dbReference type="EMBL" id="SFU49991.1"/>
    </source>
</evidence>
<keyword evidence="1" id="KW-0540">Nuclease</keyword>
<feature type="signal peptide" evidence="7">
    <location>
        <begin position="1"/>
        <end position="31"/>
    </location>
</feature>
<dbReference type="EMBL" id="FPCA01000001">
    <property type="protein sequence ID" value="SFU49991.1"/>
    <property type="molecule type" value="Genomic_DNA"/>
</dbReference>
<evidence type="ECO:0000256" key="6">
    <source>
        <dbReference type="ARBA" id="ARBA00023180"/>
    </source>
</evidence>
<keyword evidence="3" id="KW-0255">Endonuclease</keyword>
<dbReference type="PANTHER" id="PTHR33146:SF26">
    <property type="entry name" value="ENDONUCLEASE 4"/>
    <property type="match status" value="1"/>
</dbReference>
<dbReference type="GO" id="GO:0016788">
    <property type="term" value="F:hydrolase activity, acting on ester bonds"/>
    <property type="evidence" value="ECO:0007669"/>
    <property type="project" value="InterPro"/>
</dbReference>
<dbReference type="GO" id="GO:0006308">
    <property type="term" value="P:DNA catabolic process"/>
    <property type="evidence" value="ECO:0007669"/>
    <property type="project" value="InterPro"/>
</dbReference>
<name>A0A1I7GNS0_9BACT</name>
<keyword evidence="7" id="KW-0732">Signal</keyword>
<evidence type="ECO:0000256" key="7">
    <source>
        <dbReference type="SAM" id="SignalP"/>
    </source>
</evidence>
<feature type="chain" id="PRO_5010169632" evidence="7">
    <location>
        <begin position="32"/>
        <end position="266"/>
    </location>
</feature>
<evidence type="ECO:0000313" key="9">
    <source>
        <dbReference type="Proteomes" id="UP000182491"/>
    </source>
</evidence>
<evidence type="ECO:0000256" key="4">
    <source>
        <dbReference type="ARBA" id="ARBA00022801"/>
    </source>
</evidence>
<dbReference type="AlphaFoldDB" id="A0A1I7GNS0"/>
<dbReference type="STRING" id="388950.GCA_001611675_00246"/>
<keyword evidence="6" id="KW-0325">Glycoprotein</keyword>
<evidence type="ECO:0000256" key="1">
    <source>
        <dbReference type="ARBA" id="ARBA00022722"/>
    </source>
</evidence>
<keyword evidence="9" id="KW-1185">Reference proteome</keyword>
<dbReference type="Proteomes" id="UP000182491">
    <property type="component" value="Unassembled WGS sequence"/>
</dbReference>
<reference evidence="9" key="1">
    <citation type="submission" date="2016-10" db="EMBL/GenBank/DDBJ databases">
        <authorList>
            <person name="Varghese N."/>
        </authorList>
    </citation>
    <scope>NUCLEOTIDE SEQUENCE [LARGE SCALE GENOMIC DNA]</scope>
    <source>
        <strain evidence="9">DSM 18820</strain>
    </source>
</reference>
<gene>
    <name evidence="8" type="ORF">SAMN04487941_1151</name>
</gene>
<protein>
    <submittedName>
        <fullName evidence="8">S1/P1 Nuclease</fullName>
    </submittedName>
</protein>
<keyword evidence="5" id="KW-1015">Disulfide bond</keyword>